<gene>
    <name evidence="1" type="ORF">RAG0_05079</name>
</gene>
<name>A0A1E1KBX2_9HELO</name>
<dbReference type="Proteomes" id="UP000178912">
    <property type="component" value="Unassembled WGS sequence"/>
</dbReference>
<evidence type="ECO:0000313" key="1">
    <source>
        <dbReference type="EMBL" id="CZS95440.1"/>
    </source>
</evidence>
<dbReference type="AlphaFoldDB" id="A0A1E1KBX2"/>
<keyword evidence="2" id="KW-1185">Reference proteome</keyword>
<dbReference type="EMBL" id="FJUX01000022">
    <property type="protein sequence ID" value="CZS95440.1"/>
    <property type="molecule type" value="Genomic_DNA"/>
</dbReference>
<sequence>MRMKRIWCGGLKDWERFDREDEAEEGRSVVGRGVVQYKYRVWRERGLPRLKK</sequence>
<accession>A0A1E1KBX2</accession>
<organism evidence="1 2">
    <name type="scientific">Rhynchosporium agropyri</name>
    <dbReference type="NCBI Taxonomy" id="914238"/>
    <lineage>
        <taxon>Eukaryota</taxon>
        <taxon>Fungi</taxon>
        <taxon>Dikarya</taxon>
        <taxon>Ascomycota</taxon>
        <taxon>Pezizomycotina</taxon>
        <taxon>Leotiomycetes</taxon>
        <taxon>Helotiales</taxon>
        <taxon>Ploettnerulaceae</taxon>
        <taxon>Rhynchosporium</taxon>
    </lineage>
</organism>
<reference evidence="2" key="1">
    <citation type="submission" date="2016-03" db="EMBL/GenBank/DDBJ databases">
        <authorList>
            <person name="Guldener U."/>
        </authorList>
    </citation>
    <scope>NUCLEOTIDE SEQUENCE [LARGE SCALE GENOMIC DNA]</scope>
    <source>
        <strain evidence="2">04CH-RAC-A.6.1</strain>
    </source>
</reference>
<protein>
    <submittedName>
        <fullName evidence="1">Uncharacterized protein</fullName>
    </submittedName>
</protein>
<evidence type="ECO:0000313" key="2">
    <source>
        <dbReference type="Proteomes" id="UP000178912"/>
    </source>
</evidence>
<proteinExistence type="predicted"/>